<evidence type="ECO:0000256" key="5">
    <source>
        <dbReference type="ARBA" id="ARBA00023002"/>
    </source>
</evidence>
<evidence type="ECO:0000313" key="13">
    <source>
        <dbReference type="EMBL" id="KAL1795348.1"/>
    </source>
</evidence>
<feature type="domain" description="Enoyl reductase (ER)" evidence="12">
    <location>
        <begin position="10"/>
        <end position="359"/>
    </location>
</feature>
<dbReference type="InterPro" id="IPR013154">
    <property type="entry name" value="ADH-like_N"/>
</dbReference>
<dbReference type="Proteomes" id="UP001578633">
    <property type="component" value="Chromosome 6"/>
</dbReference>
<comment type="cofactor">
    <cofactor evidence="1 11">
        <name>Zn(2+)</name>
        <dbReference type="ChEBI" id="CHEBI:29105"/>
    </cofactor>
</comment>
<dbReference type="InterPro" id="IPR002328">
    <property type="entry name" value="ADH_Zn_CS"/>
</dbReference>
<evidence type="ECO:0000256" key="11">
    <source>
        <dbReference type="RuleBase" id="RU361277"/>
    </source>
</evidence>
<dbReference type="CDD" id="cd05285">
    <property type="entry name" value="sorbitol_DH"/>
    <property type="match status" value="1"/>
</dbReference>
<dbReference type="EMBL" id="JBHGVX010000006">
    <property type="protein sequence ID" value="KAL1795348.1"/>
    <property type="molecule type" value="Genomic_DNA"/>
</dbReference>
<evidence type="ECO:0000256" key="7">
    <source>
        <dbReference type="ARBA" id="ARBA00024843"/>
    </source>
</evidence>
<evidence type="ECO:0000256" key="9">
    <source>
        <dbReference type="ARBA" id="ARBA00026119"/>
    </source>
</evidence>
<evidence type="ECO:0000256" key="8">
    <source>
        <dbReference type="ARBA" id="ARBA00025713"/>
    </source>
</evidence>
<evidence type="ECO:0000256" key="6">
    <source>
        <dbReference type="ARBA" id="ARBA00023027"/>
    </source>
</evidence>
<dbReference type="Gene3D" id="3.90.180.10">
    <property type="entry name" value="Medium-chain alcohol dehydrogenases, catalytic domain"/>
    <property type="match status" value="1"/>
</dbReference>
<gene>
    <name evidence="13" type="ORF">ACET3X_007164</name>
</gene>
<dbReference type="SUPFAM" id="SSF50129">
    <property type="entry name" value="GroES-like"/>
    <property type="match status" value="1"/>
</dbReference>
<keyword evidence="3 11" id="KW-0479">Metal-binding</keyword>
<protein>
    <recommendedName>
        <fullName evidence="9">D-xylulose reductase</fullName>
        <ecNumber evidence="9">1.1.1.9</ecNumber>
    </recommendedName>
    <alternativeName>
        <fullName evidence="10">Xylitol dehydrogenase A</fullName>
    </alternativeName>
</protein>
<evidence type="ECO:0000256" key="10">
    <source>
        <dbReference type="ARBA" id="ARBA00030139"/>
    </source>
</evidence>
<dbReference type="PANTHER" id="PTHR43161">
    <property type="entry name" value="SORBITOL DEHYDROGENASE"/>
    <property type="match status" value="1"/>
</dbReference>
<dbReference type="GeneID" id="96087486"/>
<accession>A0ABR3UFT8</accession>
<comment type="caution">
    <text evidence="13">The sequence shown here is derived from an EMBL/GenBank/DDBJ whole genome shotgun (WGS) entry which is preliminary data.</text>
</comment>
<dbReference type="RefSeq" id="XP_069305932.1">
    <property type="nucleotide sequence ID" value="XM_069453373.1"/>
</dbReference>
<comment type="function">
    <text evidence="7">Xylitol dehydrogenase which catalyzes the conversion of xylitol to D-xylulose. Xylose is a major component of hemicelluloses such as xylan. Most fungi utilize D-xylose via three enzymatic reactions, xylose reductase (XR), xylitol dehydrogenase (XDH), and xylulokinase, to form xylulose 5-phosphate, which enters pentose phosphate pathway.</text>
</comment>
<name>A0ABR3UFT8_9PLEO</name>
<evidence type="ECO:0000256" key="2">
    <source>
        <dbReference type="ARBA" id="ARBA00008072"/>
    </source>
</evidence>
<dbReference type="InterPro" id="IPR045306">
    <property type="entry name" value="SDH-like"/>
</dbReference>
<dbReference type="Pfam" id="PF00107">
    <property type="entry name" value="ADH_zinc_N"/>
    <property type="match status" value="1"/>
</dbReference>
<dbReference type="InterPro" id="IPR013149">
    <property type="entry name" value="ADH-like_C"/>
</dbReference>
<dbReference type="InterPro" id="IPR036291">
    <property type="entry name" value="NAD(P)-bd_dom_sf"/>
</dbReference>
<dbReference type="Pfam" id="PF08240">
    <property type="entry name" value="ADH_N"/>
    <property type="match status" value="1"/>
</dbReference>
<reference evidence="13 14" key="1">
    <citation type="submission" date="2024-09" db="EMBL/GenBank/DDBJ databases">
        <title>T2T genomes of carrot and Alternaria dauci and their utility for understanding host-pathogen interaction during carrot leaf blight disease.</title>
        <authorList>
            <person name="Liu W."/>
            <person name="Xu S."/>
            <person name="Ou C."/>
            <person name="Liu X."/>
            <person name="Zhuang F."/>
            <person name="Deng X.W."/>
        </authorList>
    </citation>
    <scope>NUCLEOTIDE SEQUENCE [LARGE SCALE GENOMIC DNA]</scope>
    <source>
        <strain evidence="13 14">A2016</strain>
    </source>
</reference>
<keyword evidence="5" id="KW-0560">Oxidoreductase</keyword>
<proteinExistence type="inferred from homology"/>
<dbReference type="EC" id="1.1.1.9" evidence="9"/>
<dbReference type="PANTHER" id="PTHR43161:SF9">
    <property type="entry name" value="SORBITOL DEHYDROGENASE"/>
    <property type="match status" value="1"/>
</dbReference>
<keyword evidence="14" id="KW-1185">Reference proteome</keyword>
<dbReference type="PROSITE" id="PS00059">
    <property type="entry name" value="ADH_ZINC"/>
    <property type="match status" value="1"/>
</dbReference>
<evidence type="ECO:0000313" key="14">
    <source>
        <dbReference type="Proteomes" id="UP001578633"/>
    </source>
</evidence>
<keyword evidence="6" id="KW-0520">NAD</keyword>
<organism evidence="13 14">
    <name type="scientific">Alternaria dauci</name>
    <dbReference type="NCBI Taxonomy" id="48095"/>
    <lineage>
        <taxon>Eukaryota</taxon>
        <taxon>Fungi</taxon>
        <taxon>Dikarya</taxon>
        <taxon>Ascomycota</taxon>
        <taxon>Pezizomycotina</taxon>
        <taxon>Dothideomycetes</taxon>
        <taxon>Pleosporomycetidae</taxon>
        <taxon>Pleosporales</taxon>
        <taxon>Pleosporineae</taxon>
        <taxon>Pleosporaceae</taxon>
        <taxon>Alternaria</taxon>
        <taxon>Alternaria sect. Porri</taxon>
    </lineage>
</organism>
<evidence type="ECO:0000256" key="4">
    <source>
        <dbReference type="ARBA" id="ARBA00022833"/>
    </source>
</evidence>
<dbReference type="InterPro" id="IPR011032">
    <property type="entry name" value="GroES-like_sf"/>
</dbReference>
<dbReference type="SMART" id="SM00829">
    <property type="entry name" value="PKS_ER"/>
    <property type="match status" value="1"/>
</dbReference>
<comment type="pathway">
    <text evidence="8">Carbohydrate degradation; L-arabinose degradation via L-arabinitol; D-xylulose 5-phosphate from L-arabinose (fungal route): step 4/5.</text>
</comment>
<dbReference type="InterPro" id="IPR020843">
    <property type="entry name" value="ER"/>
</dbReference>
<dbReference type="Gene3D" id="3.40.50.720">
    <property type="entry name" value="NAD(P)-binding Rossmann-like Domain"/>
    <property type="match status" value="1"/>
</dbReference>
<comment type="similarity">
    <text evidence="2 11">Belongs to the zinc-containing alcohol dehydrogenase family.</text>
</comment>
<evidence type="ECO:0000256" key="3">
    <source>
        <dbReference type="ARBA" id="ARBA00022723"/>
    </source>
</evidence>
<evidence type="ECO:0000259" key="12">
    <source>
        <dbReference type="SMART" id="SM00829"/>
    </source>
</evidence>
<keyword evidence="4 11" id="KW-0862">Zinc</keyword>
<evidence type="ECO:0000256" key="1">
    <source>
        <dbReference type="ARBA" id="ARBA00001947"/>
    </source>
</evidence>
<sequence>MQNPSVVLYGPKNAKIQDTTIPDLVDAHDVIVRINYVGVCGSDVHFWHHGGIGKMINPTNGITMGHEASGTIHAIGPSVTRVRPGDRVAIEPGIPCRICKACKSGVYNMCRRMRFAAAPGPPDTQGTLAKYFRSAEDFVYKVPDAMGLEEAVLVEPLAVAVHAVKLGDVRPGETVVVMGSGTIGLFCAAVARQFGAHRVIVVDILEKKLEFAAAYLGCETFRSAVNASPEENAERLLEKFGLVEEGIDTTGGLVDTVIEASGATSSIDMGINVVRPGGKYVQTGLGKPKIEFPIVAMGQKELLVRGCFRYGAGDYELAVGFLEKGLIDVKPLISSITPFEKATEAWEKTSRGEGIKNLIRGVQD</sequence>
<dbReference type="SUPFAM" id="SSF51735">
    <property type="entry name" value="NAD(P)-binding Rossmann-fold domains"/>
    <property type="match status" value="1"/>
</dbReference>